<reference evidence="1 2" key="1">
    <citation type="submission" date="2016-09" db="EMBL/GenBank/DDBJ databases">
        <title>Couchioplanes caeruleus draft genome sequence.</title>
        <authorList>
            <person name="Sheehan J."/>
            <person name="Caffrey P."/>
        </authorList>
    </citation>
    <scope>NUCLEOTIDE SEQUENCE [LARGE SCALE GENOMIC DNA]</scope>
    <source>
        <strain evidence="1 2">DSM 43634</strain>
    </source>
</reference>
<evidence type="ECO:0000313" key="1">
    <source>
        <dbReference type="EMBL" id="OJF10488.1"/>
    </source>
</evidence>
<dbReference type="InterPro" id="IPR043519">
    <property type="entry name" value="NT_sf"/>
</dbReference>
<proteinExistence type="predicted"/>
<dbReference type="Proteomes" id="UP000182486">
    <property type="component" value="Unassembled WGS sequence"/>
</dbReference>
<accession>A0A1K0FCL2</accession>
<dbReference type="RefSeq" id="WP_071809063.1">
    <property type="nucleotide sequence ID" value="NZ_MEIA01000476.1"/>
</dbReference>
<dbReference type="AlphaFoldDB" id="A0A1K0FCL2"/>
<dbReference type="Gene3D" id="3.30.460.10">
    <property type="entry name" value="Beta Polymerase, domain 2"/>
    <property type="match status" value="1"/>
</dbReference>
<organism evidence="1 2">
    <name type="scientific">Couchioplanes caeruleus subsp. caeruleus</name>
    <dbReference type="NCBI Taxonomy" id="56427"/>
    <lineage>
        <taxon>Bacteria</taxon>
        <taxon>Bacillati</taxon>
        <taxon>Actinomycetota</taxon>
        <taxon>Actinomycetes</taxon>
        <taxon>Micromonosporales</taxon>
        <taxon>Micromonosporaceae</taxon>
        <taxon>Couchioplanes</taxon>
    </lineage>
</organism>
<evidence type="ECO:0000313" key="2">
    <source>
        <dbReference type="Proteomes" id="UP000182486"/>
    </source>
</evidence>
<comment type="caution">
    <text evidence="1">The sequence shown here is derived from an EMBL/GenBank/DDBJ whole genome shotgun (WGS) entry which is preliminary data.</text>
</comment>
<keyword evidence="2" id="KW-1185">Reference proteome</keyword>
<gene>
    <name evidence="1" type="ORF">BG844_32025</name>
</gene>
<evidence type="ECO:0008006" key="3">
    <source>
        <dbReference type="Google" id="ProtNLM"/>
    </source>
</evidence>
<dbReference type="CDD" id="cd05403">
    <property type="entry name" value="NT_KNTase_like"/>
    <property type="match status" value="1"/>
</dbReference>
<sequence>MALDEIDLADPRWYLATRLRDVILRRWSAEVRAIAVHGSLAHGDDTGSSDVNLVVVTYRPTAGPRAALRRVDGILVDLSVTTGEEGLRRCRELTAQWPLEADRYLTTRDLFDPNGWFAAQRDAHLTRLAEARPAEFSGLARHNWCLASAAHERAVRLAEWYETDAALVLMAEARLHAALVTGLLTRTYFRNRADAVKRTGLAGADMTELGAILKTQAEELTARGRPVDGPLGALFEV</sequence>
<protein>
    <recommendedName>
        <fullName evidence="3">Polymerase nucleotidyl transferase domain-containing protein</fullName>
    </recommendedName>
</protein>
<name>A0A1K0FCL2_9ACTN</name>
<dbReference type="EMBL" id="MEIA01000476">
    <property type="protein sequence ID" value="OJF10488.1"/>
    <property type="molecule type" value="Genomic_DNA"/>
</dbReference>
<dbReference type="SUPFAM" id="SSF81301">
    <property type="entry name" value="Nucleotidyltransferase"/>
    <property type="match status" value="1"/>
</dbReference>